<reference evidence="1 2" key="1">
    <citation type="submission" date="2014-07" db="EMBL/GenBank/DDBJ databases">
        <authorList>
            <person name="McCorrison J."/>
            <person name="Sanka R."/>
            <person name="Torralba M."/>
            <person name="Gillis M."/>
            <person name="Haft D.H."/>
            <person name="Methe B."/>
            <person name="Sutton G."/>
            <person name="Nelson K.E."/>
        </authorList>
    </citation>
    <scope>NUCLEOTIDE SEQUENCE [LARGE SCALE GENOMIC DNA]</scope>
    <source>
        <strain evidence="1 2">DNF00040</strain>
    </source>
</reference>
<evidence type="ECO:0000313" key="1">
    <source>
        <dbReference type="EMBL" id="KGF30547.1"/>
    </source>
</evidence>
<dbReference type="RefSeq" id="WP_036559185.1">
    <property type="nucleotide sequence ID" value="NZ_JRNI01000023.1"/>
</dbReference>
<dbReference type="Pfam" id="PF18845">
    <property type="entry name" value="baeRF_family3"/>
    <property type="match status" value="1"/>
</dbReference>
<keyword evidence="2" id="KW-1185">Reference proteome</keyword>
<name>A0A096AIL5_9BURK</name>
<dbReference type="AlphaFoldDB" id="A0A096AIL5"/>
<gene>
    <name evidence="1" type="ORF">HMPREF2130_06175</name>
</gene>
<proteinExistence type="predicted"/>
<dbReference type="eggNOG" id="COG1537">
    <property type="taxonomic scope" value="Bacteria"/>
</dbReference>
<dbReference type="Proteomes" id="UP000029629">
    <property type="component" value="Unassembled WGS sequence"/>
</dbReference>
<evidence type="ECO:0000313" key="2">
    <source>
        <dbReference type="Proteomes" id="UP000029629"/>
    </source>
</evidence>
<organism evidence="1 2">
    <name type="scientific">Oligella urethralis DNF00040</name>
    <dbReference type="NCBI Taxonomy" id="1401065"/>
    <lineage>
        <taxon>Bacteria</taxon>
        <taxon>Pseudomonadati</taxon>
        <taxon>Pseudomonadota</taxon>
        <taxon>Betaproteobacteria</taxon>
        <taxon>Burkholderiales</taxon>
        <taxon>Alcaligenaceae</taxon>
        <taxon>Oligella</taxon>
    </lineage>
</organism>
<comment type="caution">
    <text evidence="1">The sequence shown here is derived from an EMBL/GenBank/DDBJ whole genome shotgun (WGS) entry which is preliminary data.</text>
</comment>
<protein>
    <submittedName>
        <fullName evidence="1">Uncharacterized protein</fullName>
    </submittedName>
</protein>
<accession>A0A096AIL5</accession>
<dbReference type="EMBL" id="JRNI01000023">
    <property type="protein sequence ID" value="KGF30547.1"/>
    <property type="molecule type" value="Genomic_DNA"/>
</dbReference>
<dbReference type="InterPro" id="IPR041289">
    <property type="entry name" value="Bact_RF_family3"/>
</dbReference>
<sequence length="384" mass="43580">MQQVNLQSLSYFLERHEGPCLSLYQPTHRSHPENQQDLIRYKNLLKTLEQSLAEKYAKSEIESLMQPFQQLADNHDFWQRQVLDGLAILADETHFEVFTLQRQPEAFAVVSDSFHLKPLLRITQTQDRFQVLCITRTDIEMYEGTREGLDQVIFAEGFPEHIDDTYDETAPMIPRSSYGLGPSYRQRQALRYQGGRKDAVQADKERFLGVVARALHNNISKNAKLPVVLVGLPENLGAFRKHNANPYVLEQEIHVDPSALSEEQLLEKAWAIVEPVAAKRVQEEISRFQQAHGTGLANGDLDRTLAAILDGRVDTLLVDAEKKLAGKIDREARKVELVADFSDPNADDVLDDLAEMVLRRGGDVKIIPSQYMPTDTGIASIYRF</sequence>